<evidence type="ECO:0000313" key="1">
    <source>
        <dbReference type="EMBL" id="MBB4284532.1"/>
    </source>
</evidence>
<accession>A0A7W6RXT8</accession>
<comment type="caution">
    <text evidence="1">The sequence shown here is derived from an EMBL/GenBank/DDBJ whole genome shotgun (WGS) entry which is preliminary data.</text>
</comment>
<keyword evidence="2" id="KW-1185">Reference proteome</keyword>
<dbReference type="RefSeq" id="WP_184431018.1">
    <property type="nucleotide sequence ID" value="NZ_JACIGI010000002.1"/>
</dbReference>
<dbReference type="EMBL" id="JACIGI010000002">
    <property type="protein sequence ID" value="MBB4284532.1"/>
    <property type="molecule type" value="Genomic_DNA"/>
</dbReference>
<gene>
    <name evidence="1" type="ORF">GGD88_000239</name>
</gene>
<reference evidence="1 2" key="1">
    <citation type="submission" date="2020-08" db="EMBL/GenBank/DDBJ databases">
        <title>Genome sequencing of Purple Non-Sulfur Bacteria from various extreme environments.</title>
        <authorList>
            <person name="Mayer M."/>
        </authorList>
    </citation>
    <scope>NUCLEOTIDE SEQUENCE [LARGE SCALE GENOMIC DNA]</scope>
    <source>
        <strain evidence="1 2">JA135</strain>
    </source>
</reference>
<dbReference type="Proteomes" id="UP000555728">
    <property type="component" value="Unassembled WGS sequence"/>
</dbReference>
<dbReference type="AlphaFoldDB" id="A0A7W6RXT8"/>
<sequence length="84" mass="9173">MPTSEATKVYLKPTPGITRNTFGITPADRRVLDSITRAYETEKGISPSQALVYSIALNLLASEVRRSAGRGTLPLHPDLRPCHP</sequence>
<name>A0A7W6RXT8_9PROT</name>
<proteinExistence type="predicted"/>
<organism evidence="1 2">
    <name type="scientific">Roseospira goensis</name>
    <dbReference type="NCBI Taxonomy" id="391922"/>
    <lineage>
        <taxon>Bacteria</taxon>
        <taxon>Pseudomonadati</taxon>
        <taxon>Pseudomonadota</taxon>
        <taxon>Alphaproteobacteria</taxon>
        <taxon>Rhodospirillales</taxon>
        <taxon>Rhodospirillaceae</taxon>
        <taxon>Roseospira</taxon>
    </lineage>
</organism>
<evidence type="ECO:0000313" key="2">
    <source>
        <dbReference type="Proteomes" id="UP000555728"/>
    </source>
</evidence>
<protein>
    <submittedName>
        <fullName evidence="1">Uncharacterized protein</fullName>
    </submittedName>
</protein>